<dbReference type="InterPro" id="IPR000572">
    <property type="entry name" value="OxRdtase_Mopterin-bd_dom"/>
</dbReference>
<protein>
    <submittedName>
        <fullName evidence="7">Sulfite dehydrogenase (Cytochrome) subunit SorA apoprotein</fullName>
    </submittedName>
</protein>
<accession>A0A318S3G2</accession>
<keyword evidence="4" id="KW-0560">Oxidoreductase</keyword>
<dbReference type="Gene3D" id="3.90.420.10">
    <property type="entry name" value="Oxidoreductase, molybdopterin-binding domain"/>
    <property type="match status" value="1"/>
</dbReference>
<dbReference type="PANTHER" id="PTHR19372:SF7">
    <property type="entry name" value="SULFITE OXIDASE, MITOCHONDRIAL"/>
    <property type="match status" value="1"/>
</dbReference>
<reference evidence="7 8" key="1">
    <citation type="submission" date="2018-06" db="EMBL/GenBank/DDBJ databases">
        <title>Genomic Encyclopedia of Type Strains, Phase IV (KMG-IV): sequencing the most valuable type-strain genomes for metagenomic binning, comparative biology and taxonomic classification.</title>
        <authorList>
            <person name="Goeker M."/>
        </authorList>
    </citation>
    <scope>NUCLEOTIDE SEQUENCE [LARGE SCALE GENOMIC DNA]</scope>
    <source>
        <strain evidence="7 8">DSM 18048</strain>
    </source>
</reference>
<name>A0A318S3G2_9DEIO</name>
<gene>
    <name evidence="7" type="ORF">DES52_12617</name>
</gene>
<dbReference type="GO" id="GO:0008482">
    <property type="term" value="F:sulfite oxidase activity"/>
    <property type="evidence" value="ECO:0007669"/>
    <property type="project" value="TreeGrafter"/>
</dbReference>
<evidence type="ECO:0000313" key="7">
    <source>
        <dbReference type="EMBL" id="PYE48951.1"/>
    </source>
</evidence>
<dbReference type="GO" id="GO:0043546">
    <property type="term" value="F:molybdopterin cofactor binding"/>
    <property type="evidence" value="ECO:0007669"/>
    <property type="project" value="TreeGrafter"/>
</dbReference>
<comment type="caution">
    <text evidence="7">The sequence shown here is derived from an EMBL/GenBank/DDBJ whole genome shotgun (WGS) entry which is preliminary data.</text>
</comment>
<dbReference type="GO" id="GO:0020037">
    <property type="term" value="F:heme binding"/>
    <property type="evidence" value="ECO:0007669"/>
    <property type="project" value="TreeGrafter"/>
</dbReference>
<dbReference type="GO" id="GO:0006790">
    <property type="term" value="P:sulfur compound metabolic process"/>
    <property type="evidence" value="ECO:0007669"/>
    <property type="project" value="TreeGrafter"/>
</dbReference>
<dbReference type="SUPFAM" id="SSF56524">
    <property type="entry name" value="Oxidoreductase molybdopterin-binding domain"/>
    <property type="match status" value="1"/>
</dbReference>
<dbReference type="InterPro" id="IPR005066">
    <property type="entry name" value="MoCF_OxRdtse_dimer"/>
</dbReference>
<evidence type="ECO:0000259" key="6">
    <source>
        <dbReference type="Pfam" id="PF03404"/>
    </source>
</evidence>
<dbReference type="RefSeq" id="WP_110888796.1">
    <property type="nucleotide sequence ID" value="NZ_QJSX01000026.1"/>
</dbReference>
<keyword evidence="8" id="KW-1185">Reference proteome</keyword>
<evidence type="ECO:0000256" key="2">
    <source>
        <dbReference type="ARBA" id="ARBA00022505"/>
    </source>
</evidence>
<dbReference type="CDD" id="cd02110">
    <property type="entry name" value="SO_family_Moco_dimer"/>
    <property type="match status" value="1"/>
</dbReference>
<evidence type="ECO:0000256" key="1">
    <source>
        <dbReference type="ARBA" id="ARBA00001924"/>
    </source>
</evidence>
<dbReference type="OrthoDB" id="9778777at2"/>
<dbReference type="EMBL" id="QJSX01000026">
    <property type="protein sequence ID" value="PYE48951.1"/>
    <property type="molecule type" value="Genomic_DNA"/>
</dbReference>
<dbReference type="AlphaFoldDB" id="A0A318S3G2"/>
<dbReference type="InterPro" id="IPR014756">
    <property type="entry name" value="Ig_E-set"/>
</dbReference>
<proteinExistence type="predicted"/>
<dbReference type="GO" id="GO:0030151">
    <property type="term" value="F:molybdenum ion binding"/>
    <property type="evidence" value="ECO:0007669"/>
    <property type="project" value="InterPro"/>
</dbReference>
<dbReference type="PANTHER" id="PTHR19372">
    <property type="entry name" value="SULFITE REDUCTASE"/>
    <property type="match status" value="1"/>
</dbReference>
<keyword evidence="2" id="KW-0500">Molybdenum</keyword>
<comment type="cofactor">
    <cofactor evidence="1">
        <name>Mo-molybdopterin</name>
        <dbReference type="ChEBI" id="CHEBI:71302"/>
    </cofactor>
</comment>
<evidence type="ECO:0000259" key="5">
    <source>
        <dbReference type="Pfam" id="PF00174"/>
    </source>
</evidence>
<dbReference type="Gene3D" id="2.60.40.650">
    <property type="match status" value="1"/>
</dbReference>
<evidence type="ECO:0000256" key="4">
    <source>
        <dbReference type="ARBA" id="ARBA00023002"/>
    </source>
</evidence>
<keyword evidence="3" id="KW-0479">Metal-binding</keyword>
<organism evidence="7 8">
    <name type="scientific">Deinococcus yavapaiensis KR-236</name>
    <dbReference type="NCBI Taxonomy" id="694435"/>
    <lineage>
        <taxon>Bacteria</taxon>
        <taxon>Thermotogati</taxon>
        <taxon>Deinococcota</taxon>
        <taxon>Deinococci</taxon>
        <taxon>Deinococcales</taxon>
        <taxon>Deinococcaceae</taxon>
        <taxon>Deinococcus</taxon>
    </lineage>
</organism>
<evidence type="ECO:0000313" key="8">
    <source>
        <dbReference type="Proteomes" id="UP000248326"/>
    </source>
</evidence>
<sequence>MTIQDRSNLPTTLAEKRAALRPLEDRGEVLETPLALLRAYRFTPQSVAFVRNSNPYPEGTETLEAPSMTGTLEVGGLIGRPFTLDLADLASFPLREVEAVMQCAGNGRAFYRDAHLIEGCQWGRGGVMNVLWGGVPLSALLADSHVLADARFLTATGGDGDGDGFEKSVPLADALDVGIVAYRMNGEALGGVHGGPARLLVPGFYGTVNVKWLRKLTLTRDETSHEAQQERYRTLHPDGRRTPCWRQLLKSVIWTPEEGEIVRGTVTFSGCAFNDGRSSISKVELSVDGGRSWSEATLEVESSRFGWRRWELVATLARGEHEVWCRATDEHGVTQPLDPEDDWNPDGYEFNAADKVRFEVR</sequence>
<dbReference type="InterPro" id="IPR036374">
    <property type="entry name" value="OxRdtase_Mopterin-bd_sf"/>
</dbReference>
<dbReference type="Pfam" id="PF03404">
    <property type="entry name" value="Mo-co_dimer"/>
    <property type="match status" value="1"/>
</dbReference>
<dbReference type="Pfam" id="PF00174">
    <property type="entry name" value="Oxidored_molyb"/>
    <property type="match status" value="1"/>
</dbReference>
<dbReference type="Proteomes" id="UP000248326">
    <property type="component" value="Unassembled WGS sequence"/>
</dbReference>
<feature type="domain" description="Moybdenum cofactor oxidoreductase dimerisation" evidence="6">
    <location>
        <begin position="249"/>
        <end position="348"/>
    </location>
</feature>
<dbReference type="PRINTS" id="PR00407">
    <property type="entry name" value="EUMOPTERIN"/>
</dbReference>
<dbReference type="SUPFAM" id="SSF81296">
    <property type="entry name" value="E set domains"/>
    <property type="match status" value="1"/>
</dbReference>
<dbReference type="InterPro" id="IPR008335">
    <property type="entry name" value="Mopterin_OxRdtase_euk"/>
</dbReference>
<feature type="domain" description="Oxidoreductase molybdopterin-binding" evidence="5">
    <location>
        <begin position="71"/>
        <end position="224"/>
    </location>
</feature>
<evidence type="ECO:0000256" key="3">
    <source>
        <dbReference type="ARBA" id="ARBA00022723"/>
    </source>
</evidence>